<dbReference type="NCBIfam" id="TIGR01088">
    <property type="entry name" value="aroQ"/>
    <property type="match status" value="1"/>
</dbReference>
<dbReference type="GO" id="GO:0003855">
    <property type="term" value="F:3-dehydroquinate dehydratase activity"/>
    <property type="evidence" value="ECO:0007669"/>
    <property type="project" value="UniProtKB-EC"/>
</dbReference>
<feature type="binding site" evidence="8">
    <location>
        <position position="111"/>
    </location>
    <ligand>
        <name>substrate</name>
    </ligand>
</feature>
<keyword evidence="9" id="KW-0812">Transmembrane</keyword>
<feature type="active site" description="Proton donor" evidence="8">
    <location>
        <position position="100"/>
    </location>
</feature>
<dbReference type="HAMAP" id="MF_00169">
    <property type="entry name" value="AroQ"/>
    <property type="match status" value="1"/>
</dbReference>
<keyword evidence="7 8" id="KW-0456">Lyase</keyword>
<feature type="binding site" evidence="8">
    <location>
        <position position="80"/>
    </location>
    <ligand>
        <name>substrate</name>
    </ligand>
</feature>
<evidence type="ECO:0000313" key="10">
    <source>
        <dbReference type="EMBL" id="WFD08980.1"/>
    </source>
</evidence>
<dbReference type="SUPFAM" id="SSF52304">
    <property type="entry name" value="Type II 3-dehydroquinate dehydratase"/>
    <property type="match status" value="1"/>
</dbReference>
<feature type="binding site" evidence="8">
    <location>
        <begin position="101"/>
        <end position="102"/>
    </location>
    <ligand>
        <name>substrate</name>
    </ligand>
</feature>
<dbReference type="NCBIfam" id="NF003807">
    <property type="entry name" value="PRK05395.1-4"/>
    <property type="match status" value="1"/>
</dbReference>
<evidence type="ECO:0000256" key="1">
    <source>
        <dbReference type="ARBA" id="ARBA00001864"/>
    </source>
</evidence>
<keyword evidence="8" id="KW-0028">Amino-acid biosynthesis</keyword>
<evidence type="ECO:0000256" key="7">
    <source>
        <dbReference type="ARBA" id="ARBA00023239"/>
    </source>
</evidence>
<protein>
    <recommendedName>
        <fullName evidence="5 8">3-dehydroquinate dehydratase</fullName>
        <shortName evidence="8">3-dehydroquinase</shortName>
        <ecNumber evidence="5 8">4.2.1.10</ecNumber>
    </recommendedName>
    <alternativeName>
        <fullName evidence="8">Type II DHQase</fullName>
    </alternativeName>
</protein>
<dbReference type="Pfam" id="PF01220">
    <property type="entry name" value="DHquinase_II"/>
    <property type="match status" value="1"/>
</dbReference>
<dbReference type="Proteomes" id="UP001222800">
    <property type="component" value="Chromosome"/>
</dbReference>
<dbReference type="EC" id="4.2.1.10" evidence="5 8"/>
<comment type="similarity">
    <text evidence="3 8">Belongs to the type-II 3-dehydroquinase family.</text>
</comment>
<feature type="transmembrane region" description="Helical" evidence="9">
    <location>
        <begin position="121"/>
        <end position="143"/>
    </location>
</feature>
<comment type="catalytic activity">
    <reaction evidence="1 8">
        <text>3-dehydroquinate = 3-dehydroshikimate + H2O</text>
        <dbReference type="Rhea" id="RHEA:21096"/>
        <dbReference type="ChEBI" id="CHEBI:15377"/>
        <dbReference type="ChEBI" id="CHEBI:16630"/>
        <dbReference type="ChEBI" id="CHEBI:32364"/>
        <dbReference type="EC" id="4.2.1.10"/>
    </reaction>
</comment>
<keyword evidence="11" id="KW-1185">Reference proteome</keyword>
<evidence type="ECO:0000256" key="3">
    <source>
        <dbReference type="ARBA" id="ARBA00011037"/>
    </source>
</evidence>
<dbReference type="InterPro" id="IPR001874">
    <property type="entry name" value="DHquinase_II"/>
</dbReference>
<name>A0ABY8EAP2_9FIRM</name>
<accession>A0ABY8EAP2</accession>
<dbReference type="NCBIfam" id="NF003805">
    <property type="entry name" value="PRK05395.1-2"/>
    <property type="match status" value="1"/>
</dbReference>
<evidence type="ECO:0000256" key="9">
    <source>
        <dbReference type="SAM" id="Phobius"/>
    </source>
</evidence>
<organism evidence="10 11">
    <name type="scientific">Tepidibacter hydrothermalis</name>
    <dbReference type="NCBI Taxonomy" id="3036126"/>
    <lineage>
        <taxon>Bacteria</taxon>
        <taxon>Bacillati</taxon>
        <taxon>Bacillota</taxon>
        <taxon>Clostridia</taxon>
        <taxon>Peptostreptococcales</taxon>
        <taxon>Peptostreptococcaceae</taxon>
        <taxon>Tepidibacter</taxon>
    </lineage>
</organism>
<evidence type="ECO:0000256" key="5">
    <source>
        <dbReference type="ARBA" id="ARBA00012060"/>
    </source>
</evidence>
<evidence type="ECO:0000256" key="8">
    <source>
        <dbReference type="HAMAP-Rule" id="MF_00169"/>
    </source>
</evidence>
<dbReference type="Gene3D" id="3.40.50.9100">
    <property type="entry name" value="Dehydroquinase, class II"/>
    <property type="match status" value="1"/>
</dbReference>
<sequence length="147" mass="16827">MKNILILNGPNLNLIGKRETDIYGKDTIQDLYKLILEEAKLLDIKVEFFQSNHEGEIIDKIQSSINTYDGIVINPGAYTHYSYAIYDAIKSVDKPFVEVHISNIHKREEFRQKSVTAKACIGQITGFGFYSYILGLYSILNYIRGEK</sequence>
<dbReference type="PANTHER" id="PTHR21272:SF3">
    <property type="entry name" value="CATABOLIC 3-DEHYDROQUINASE"/>
    <property type="match status" value="1"/>
</dbReference>
<evidence type="ECO:0000256" key="6">
    <source>
        <dbReference type="ARBA" id="ARBA00023141"/>
    </source>
</evidence>
<dbReference type="PANTHER" id="PTHR21272">
    <property type="entry name" value="CATABOLIC 3-DEHYDROQUINASE"/>
    <property type="match status" value="1"/>
</dbReference>
<gene>
    <name evidence="8 10" type="primary">aroQ</name>
    <name evidence="10" type="ORF">P4S50_11340</name>
</gene>
<feature type="site" description="Transition state stabilizer" evidence="8">
    <location>
        <position position="18"/>
    </location>
</feature>
<dbReference type="PIRSF" id="PIRSF001399">
    <property type="entry name" value="DHquinase_II"/>
    <property type="match status" value="1"/>
</dbReference>
<dbReference type="InterPro" id="IPR036441">
    <property type="entry name" value="DHquinase_II_sf"/>
</dbReference>
<keyword evidence="6 8" id="KW-0057">Aromatic amino acid biosynthesis</keyword>
<dbReference type="EMBL" id="CP120733">
    <property type="protein sequence ID" value="WFD08980.1"/>
    <property type="molecule type" value="Genomic_DNA"/>
</dbReference>
<proteinExistence type="inferred from homology"/>
<keyword evidence="9" id="KW-0472">Membrane</keyword>
<reference evidence="10 11" key="1">
    <citation type="submission" date="2023-03" db="EMBL/GenBank/DDBJ databases">
        <title>Complete genome sequence of Tepidibacter sp. SWIR-1, isolated from a deep-sea hydrothermal vent.</title>
        <authorList>
            <person name="Li X."/>
        </authorList>
    </citation>
    <scope>NUCLEOTIDE SEQUENCE [LARGE SCALE GENOMIC DNA]</scope>
    <source>
        <strain evidence="10 11">SWIR-1</strain>
    </source>
</reference>
<evidence type="ECO:0000256" key="4">
    <source>
        <dbReference type="ARBA" id="ARBA00011193"/>
    </source>
</evidence>
<dbReference type="RefSeq" id="WP_277730898.1">
    <property type="nucleotide sequence ID" value="NZ_CP120733.1"/>
</dbReference>
<dbReference type="NCBIfam" id="NF003806">
    <property type="entry name" value="PRK05395.1-3"/>
    <property type="match status" value="1"/>
</dbReference>
<evidence type="ECO:0000313" key="11">
    <source>
        <dbReference type="Proteomes" id="UP001222800"/>
    </source>
</evidence>
<comment type="subunit">
    <text evidence="4 8">Homododecamer.</text>
</comment>
<feature type="active site" description="Proton acceptor" evidence="8">
    <location>
        <position position="23"/>
    </location>
</feature>
<comment type="function">
    <text evidence="8">Catalyzes a trans-dehydration via an enolate intermediate.</text>
</comment>
<feature type="binding site" evidence="8">
    <location>
        <position position="87"/>
    </location>
    <ligand>
        <name>substrate</name>
    </ligand>
</feature>
<comment type="pathway">
    <text evidence="2 8">Metabolic intermediate biosynthesis; chorismate biosynthesis; chorismate from D-erythrose 4-phosphate and phosphoenolpyruvate: step 3/7.</text>
</comment>
<feature type="binding site" evidence="8">
    <location>
        <position position="74"/>
    </location>
    <ligand>
        <name>substrate</name>
    </ligand>
</feature>
<evidence type="ECO:0000256" key="2">
    <source>
        <dbReference type="ARBA" id="ARBA00004902"/>
    </source>
</evidence>
<dbReference type="CDD" id="cd00466">
    <property type="entry name" value="DHQase_II"/>
    <property type="match status" value="1"/>
</dbReference>
<keyword evidence="9" id="KW-1133">Transmembrane helix</keyword>